<name>A0A1I4BM54_9EURY</name>
<keyword evidence="2" id="KW-0808">Transferase</keyword>
<keyword evidence="3" id="KW-1185">Reference proteome</keyword>
<sequence length="387" mass="44287">MAKVGVVQADLSRLGGGQVVCMNVIESLQREHEVEVLTASSVDIESLNEYADTSVEDVPVKKLGTIPQLVNKYRGRRFVLLEVALINRYVKSVREEYDVLISTVNELSLPGPAVQYVHVPQFDRSSVPGEEVDTTVYSLYNKVCKWLAQYREEDVTQSKLLANSNWTADVTENIYGIRPEVLYPPIDSQFRSAKPWNDREDGFVAVGRIEATKNYERLITIVDRLRERGYSTHLHIVGPADSDEYASHIKDLVEEREYILYEGKVPRERLFELLSGHKFGLHGKDYEHFGMAVAEMMLAGEIPFVPRSGGQQEIVNNDARLLYESEEEAVEKIAFVLEDPHEQESIRQGFPDAEQQFSRDRFKKRVEEIVREILEEQGQKTNSTVRY</sequence>
<protein>
    <submittedName>
        <fullName evidence="2">Glycosyltransferase involved in cell wall bisynthesis</fullName>
    </submittedName>
</protein>
<dbReference type="InterPro" id="IPR038013">
    <property type="entry name" value="ALG11"/>
</dbReference>
<dbReference type="PANTHER" id="PTHR45919:SF1">
    <property type="entry name" value="GDP-MAN:MAN(3)GLCNAC(2)-PP-DOL ALPHA-1,2-MANNOSYLTRANSFERASE"/>
    <property type="match status" value="1"/>
</dbReference>
<organism evidence="2 3">
    <name type="scientific">Halogranum rubrum</name>
    <dbReference type="NCBI Taxonomy" id="553466"/>
    <lineage>
        <taxon>Archaea</taxon>
        <taxon>Methanobacteriati</taxon>
        <taxon>Methanobacteriota</taxon>
        <taxon>Stenosarchaea group</taxon>
        <taxon>Halobacteria</taxon>
        <taxon>Halobacteriales</taxon>
        <taxon>Haloferacaceae</taxon>
    </lineage>
</organism>
<dbReference type="GO" id="GO:0006487">
    <property type="term" value="P:protein N-linked glycosylation"/>
    <property type="evidence" value="ECO:0007669"/>
    <property type="project" value="TreeGrafter"/>
</dbReference>
<dbReference type="Pfam" id="PF00534">
    <property type="entry name" value="Glycos_transf_1"/>
    <property type="match status" value="1"/>
</dbReference>
<dbReference type="EMBL" id="FOTC01000001">
    <property type="protein sequence ID" value="SFK69267.1"/>
    <property type="molecule type" value="Genomic_DNA"/>
</dbReference>
<dbReference type="RefSeq" id="WP_089865538.1">
    <property type="nucleotide sequence ID" value="NZ_FOTC01000001.1"/>
</dbReference>
<dbReference type="AlphaFoldDB" id="A0A1I4BM54"/>
<reference evidence="3" key="1">
    <citation type="submission" date="2016-10" db="EMBL/GenBank/DDBJ databases">
        <authorList>
            <person name="Varghese N."/>
            <person name="Submissions S."/>
        </authorList>
    </citation>
    <scope>NUCLEOTIDE SEQUENCE [LARGE SCALE GENOMIC DNA]</scope>
    <source>
        <strain evidence="3">CGMCC 1.7738</strain>
    </source>
</reference>
<proteinExistence type="predicted"/>
<accession>A0A1I4BM54</accession>
<dbReference type="GO" id="GO:0016020">
    <property type="term" value="C:membrane"/>
    <property type="evidence" value="ECO:0007669"/>
    <property type="project" value="TreeGrafter"/>
</dbReference>
<dbReference type="CDD" id="cd03801">
    <property type="entry name" value="GT4_PimA-like"/>
    <property type="match status" value="1"/>
</dbReference>
<dbReference type="Proteomes" id="UP000199607">
    <property type="component" value="Unassembled WGS sequence"/>
</dbReference>
<dbReference type="STRING" id="553466.SAMN04487950_0615"/>
<dbReference type="SUPFAM" id="SSF53756">
    <property type="entry name" value="UDP-Glycosyltransferase/glycogen phosphorylase"/>
    <property type="match status" value="1"/>
</dbReference>
<evidence type="ECO:0000259" key="1">
    <source>
        <dbReference type="Pfam" id="PF00534"/>
    </source>
</evidence>
<feature type="domain" description="Glycosyl transferase family 1" evidence="1">
    <location>
        <begin position="190"/>
        <end position="347"/>
    </location>
</feature>
<evidence type="ECO:0000313" key="3">
    <source>
        <dbReference type="Proteomes" id="UP000199607"/>
    </source>
</evidence>
<evidence type="ECO:0000313" key="2">
    <source>
        <dbReference type="EMBL" id="SFK69267.1"/>
    </source>
</evidence>
<dbReference type="GO" id="GO:0004377">
    <property type="term" value="F:GDP-Man:Man(3)GlcNAc(2)-PP-Dol alpha-1,2-mannosyltransferase activity"/>
    <property type="evidence" value="ECO:0007669"/>
    <property type="project" value="InterPro"/>
</dbReference>
<dbReference type="PANTHER" id="PTHR45919">
    <property type="entry name" value="GDP-MAN:MAN(3)GLCNAC(2)-PP-DOL ALPHA-1,2-MANNOSYLTRANSFERASE"/>
    <property type="match status" value="1"/>
</dbReference>
<dbReference type="InterPro" id="IPR001296">
    <property type="entry name" value="Glyco_trans_1"/>
</dbReference>
<dbReference type="Gene3D" id="3.40.50.2000">
    <property type="entry name" value="Glycogen Phosphorylase B"/>
    <property type="match status" value="2"/>
</dbReference>
<gene>
    <name evidence="2" type="ORF">SAMN04487950_0615</name>
</gene>